<dbReference type="Pfam" id="PF20148">
    <property type="entry name" value="DUF6531"/>
    <property type="match status" value="1"/>
</dbReference>
<evidence type="ECO:0000313" key="4">
    <source>
        <dbReference type="Proteomes" id="UP000251576"/>
    </source>
</evidence>
<dbReference type="AlphaFoldDB" id="A0A330GMP9"/>
<feature type="region of interest" description="Disordered" evidence="1">
    <location>
        <begin position="243"/>
        <end position="263"/>
    </location>
</feature>
<sequence length="427" mass="47429">LAAYDELSRQQYAALAARWDEYRPQWTLNAITASLSEAFSEGLFSSLTGLWSDIKLAWNIISDPEPYLRKMGDALTQAGEWVSGLSLPDFSGALEANKERARQLMALFNDEAALYLLTRATLLRLRMYPWGQLLTPLAEFAGEILSGLVFGALLTLVTGPGGPAFLAYKVVRMLTRYGPRLGQSVRRLWHALTDIMADMAGIMSGFLEKHGAINHQRQANARLGPDHETDLGTSRHTEIGLKTREESAPATDPNGKPTKNTDACDTDGCPVSLINGEELLALTDFTLPDAVPFSVGRQYRTTAVEEASTLGFGWRHTLDHHITFTEGHILWRDHENVTLRLPLPDRATPASRNPLAGARAWCDKEDNTFVLSAPSLKGWLMHVVREPDGTRGRVSGFSRQRRRWQIEYEGALPVRLFNTAGLALHLR</sequence>
<proteinExistence type="predicted"/>
<feature type="non-terminal residue" evidence="3">
    <location>
        <position position="427"/>
    </location>
</feature>
<comment type="caution">
    <text evidence="3">The sequence shown here is derived from an EMBL/GenBank/DDBJ whole genome shotgun (WGS) entry which is preliminary data.</text>
</comment>
<evidence type="ECO:0000259" key="2">
    <source>
        <dbReference type="Pfam" id="PF20148"/>
    </source>
</evidence>
<feature type="non-terminal residue" evidence="3">
    <location>
        <position position="1"/>
    </location>
</feature>
<accession>A0A330GMP9</accession>
<evidence type="ECO:0000313" key="3">
    <source>
        <dbReference type="EMBL" id="RAZ70650.1"/>
    </source>
</evidence>
<reference evidence="3 4" key="1">
    <citation type="submission" date="2018-06" db="EMBL/GenBank/DDBJ databases">
        <title>ACT-28, a chromosomally-encoded AmpC with carbapenemase activity from Enterobacter kobei.</title>
        <authorList>
            <person name="Jousset A.B."/>
            <person name="Oueslati S."/>
            <person name="Bernabeu S."/>
            <person name="Takissian J."/>
            <person name="Creton E."/>
            <person name="Vogel A."/>
            <person name="Cotellon G."/>
            <person name="Bonnin R.A."/>
            <person name="Dortet L."/>
            <person name="Naas T."/>
        </authorList>
    </citation>
    <scope>NUCLEOTIDE SEQUENCE [LARGE SCALE GENOMIC DNA]</scope>
    <source>
        <strain evidence="3 4">99B3</strain>
    </source>
</reference>
<organism evidence="3 4">
    <name type="scientific">Enterobacter cloacae</name>
    <dbReference type="NCBI Taxonomy" id="550"/>
    <lineage>
        <taxon>Bacteria</taxon>
        <taxon>Pseudomonadati</taxon>
        <taxon>Pseudomonadota</taxon>
        <taxon>Gammaproteobacteria</taxon>
        <taxon>Enterobacterales</taxon>
        <taxon>Enterobacteriaceae</taxon>
        <taxon>Enterobacter</taxon>
        <taxon>Enterobacter cloacae complex</taxon>
    </lineage>
</organism>
<dbReference type="Proteomes" id="UP000251576">
    <property type="component" value="Unassembled WGS sequence"/>
</dbReference>
<protein>
    <recommendedName>
        <fullName evidence="2">DUF6531 domain-containing protein</fullName>
    </recommendedName>
</protein>
<dbReference type="RefSeq" id="WP_181663647.1">
    <property type="nucleotide sequence ID" value="NZ_CABMNQ010000007.1"/>
</dbReference>
<dbReference type="EMBL" id="QMDH01000007">
    <property type="protein sequence ID" value="RAZ70650.1"/>
    <property type="molecule type" value="Genomic_DNA"/>
</dbReference>
<feature type="domain" description="DUF6531" evidence="2">
    <location>
        <begin position="268"/>
        <end position="339"/>
    </location>
</feature>
<gene>
    <name evidence="3" type="ORF">DP202_06040</name>
</gene>
<name>A0A330GMP9_ENTCL</name>
<evidence type="ECO:0000256" key="1">
    <source>
        <dbReference type="SAM" id="MobiDB-lite"/>
    </source>
</evidence>
<dbReference type="InterPro" id="IPR045351">
    <property type="entry name" value="DUF6531"/>
</dbReference>